<dbReference type="OrthoDB" id="361829at2759"/>
<gene>
    <name evidence="1" type="ORF">PGO_031410</name>
</gene>
<protein>
    <submittedName>
        <fullName evidence="1">Uncharacterized protein</fullName>
    </submittedName>
</protein>
<organism evidence="1 2">
    <name type="scientific">Plasmodium gonderi</name>
    <dbReference type="NCBI Taxonomy" id="77519"/>
    <lineage>
        <taxon>Eukaryota</taxon>
        <taxon>Sar</taxon>
        <taxon>Alveolata</taxon>
        <taxon>Apicomplexa</taxon>
        <taxon>Aconoidasida</taxon>
        <taxon>Haemosporida</taxon>
        <taxon>Plasmodiidae</taxon>
        <taxon>Plasmodium</taxon>
        <taxon>Plasmodium (Plasmodium)</taxon>
    </lineage>
</organism>
<dbReference type="EMBL" id="BDQF01000003">
    <property type="protein sequence ID" value="GAW79337.1"/>
    <property type="molecule type" value="Genomic_DNA"/>
</dbReference>
<sequence>MLRKLVSIAEGTLRRLAVVMTIPFLLVTNGPKDNWCGSFSFVAPTCLESERCCSNVVVMNTGSRRTICKKWNFRKFSNRQFIYYWRKEEHGVRPWRVFVSKPAQKKVNQEKGKIIVNKKKREEKLKNKISKNVEFKNSSKYKIIEDLIEGYPYTTLPVPMHLIEKEPFIILKEKIKAKYLKGYELPFGLIDPVKYELLKLIGKLCDPFKNLCCHSLTPRLFIDKLFKNRPEISYDDFCYRIEYKLRFLMPSYTEMFKYEKELLWKQWIAVRNLKEVSPETPPDDNERVQKILKEDETTILIAMIRVNREINNQGIHPSILKMFFDFLNVEKCPLVLKRDNAFLKLETIMHRLKNREFLEGIKPDYIYFMLNQKAQQYFNNFDKEEFEKTYHDSLNYNAMKQNIINQNKLYKQERRLFSQKTKNSLMKFYDIQLPTFFKEYIKKKEHNYKLIQDKIKRMIDNKYLKRKTRREDILAGRIVPQPITLDAEGDNKTQLRKKKKKKKK</sequence>
<dbReference type="RefSeq" id="XP_028541926.1">
    <property type="nucleotide sequence ID" value="XM_028686125.1"/>
</dbReference>
<dbReference type="Proteomes" id="UP000195521">
    <property type="component" value="Unassembled WGS sequence"/>
</dbReference>
<comment type="caution">
    <text evidence="1">The sequence shown here is derived from an EMBL/GenBank/DDBJ whole genome shotgun (WGS) entry which is preliminary data.</text>
</comment>
<dbReference type="AlphaFoldDB" id="A0A1Y1JDQ2"/>
<name>A0A1Y1JDQ2_PLAGO</name>
<proteinExistence type="predicted"/>
<reference evidence="2" key="1">
    <citation type="submission" date="2017-04" db="EMBL/GenBank/DDBJ databases">
        <title>Plasmodium gonderi genome.</title>
        <authorList>
            <person name="Arisue N."/>
            <person name="Honma H."/>
            <person name="Kawai S."/>
            <person name="Tougan T."/>
            <person name="Tanabe K."/>
            <person name="Horii T."/>
        </authorList>
    </citation>
    <scope>NUCLEOTIDE SEQUENCE [LARGE SCALE GENOMIC DNA]</scope>
    <source>
        <strain evidence="2">ATCC 30045</strain>
    </source>
</reference>
<dbReference type="GeneID" id="39746045"/>
<keyword evidence="2" id="KW-1185">Reference proteome</keyword>
<dbReference type="OMA" id="YELWKLC"/>
<evidence type="ECO:0000313" key="2">
    <source>
        <dbReference type="Proteomes" id="UP000195521"/>
    </source>
</evidence>
<evidence type="ECO:0000313" key="1">
    <source>
        <dbReference type="EMBL" id="GAW79337.1"/>
    </source>
</evidence>
<accession>A0A1Y1JDQ2</accession>